<comment type="cofactor">
    <cofactor evidence="1 11">
        <name>Fe cation</name>
        <dbReference type="ChEBI" id="CHEBI:24875"/>
    </cofactor>
</comment>
<dbReference type="EMBL" id="AP019860">
    <property type="protein sequence ID" value="BBM81912.1"/>
    <property type="molecule type" value="Genomic_DNA"/>
</dbReference>
<evidence type="ECO:0000256" key="10">
    <source>
        <dbReference type="PIRSR" id="PIRSR605708-1"/>
    </source>
</evidence>
<dbReference type="Proteomes" id="UP000326354">
    <property type="component" value="Chromosome"/>
</dbReference>
<dbReference type="GO" id="GO:0005737">
    <property type="term" value="C:cytoplasm"/>
    <property type="evidence" value="ECO:0007669"/>
    <property type="project" value="TreeGrafter"/>
</dbReference>
<evidence type="ECO:0000256" key="6">
    <source>
        <dbReference type="ARBA" id="ARBA00023002"/>
    </source>
</evidence>
<proteinExistence type="inferred from homology"/>
<feature type="domain" description="Homogentisate 1,2-dioxygenase C-terminal" evidence="12">
    <location>
        <begin position="275"/>
        <end position="424"/>
    </location>
</feature>
<dbReference type="RefSeq" id="WP_151966173.1">
    <property type="nucleotide sequence ID" value="NZ_AP019860.1"/>
</dbReference>
<dbReference type="InterPro" id="IPR046451">
    <property type="entry name" value="HgmA_C"/>
</dbReference>
<evidence type="ECO:0000313" key="14">
    <source>
        <dbReference type="EMBL" id="BBM81912.1"/>
    </source>
</evidence>
<feature type="binding site" evidence="11">
    <location>
        <position position="365"/>
    </location>
    <ligand>
        <name>homogentisate</name>
        <dbReference type="ChEBI" id="CHEBI:16169"/>
    </ligand>
</feature>
<organism evidence="14 15">
    <name type="scientific">Uabimicrobium amorphum</name>
    <dbReference type="NCBI Taxonomy" id="2596890"/>
    <lineage>
        <taxon>Bacteria</taxon>
        <taxon>Pseudomonadati</taxon>
        <taxon>Planctomycetota</taxon>
        <taxon>Candidatus Uabimicrobiia</taxon>
        <taxon>Candidatus Uabimicrobiales</taxon>
        <taxon>Candidatus Uabimicrobiaceae</taxon>
        <taxon>Candidatus Uabimicrobium</taxon>
    </lineage>
</organism>
<comment type="similarity">
    <text evidence="2">Belongs to the homogentisate dioxygenase family.</text>
</comment>
<evidence type="ECO:0000256" key="9">
    <source>
        <dbReference type="NCBIfam" id="TIGR01015"/>
    </source>
</evidence>
<evidence type="ECO:0000256" key="2">
    <source>
        <dbReference type="ARBA" id="ARBA00007757"/>
    </source>
</evidence>
<dbReference type="InterPro" id="IPR046452">
    <property type="entry name" value="HgmA_N"/>
</dbReference>
<dbReference type="PANTHER" id="PTHR11056">
    <property type="entry name" value="HOMOGENTISATE 1,2-DIOXYGENASE"/>
    <property type="match status" value="1"/>
</dbReference>
<dbReference type="AlphaFoldDB" id="A0A5S9F2A6"/>
<keyword evidence="5 14" id="KW-0223">Dioxygenase</keyword>
<dbReference type="InterPro" id="IPR014710">
    <property type="entry name" value="RmlC-like_jellyroll"/>
</dbReference>
<keyword evidence="3 11" id="KW-0479">Metal-binding</keyword>
<keyword evidence="8" id="KW-0585">Phenylalanine catabolism</keyword>
<dbReference type="GO" id="GO:0046872">
    <property type="term" value="F:metal ion binding"/>
    <property type="evidence" value="ECO:0007669"/>
    <property type="project" value="UniProtKB-KW"/>
</dbReference>
<dbReference type="PANTHER" id="PTHR11056:SF0">
    <property type="entry name" value="HOMOGENTISATE 1,2-DIOXYGENASE"/>
    <property type="match status" value="1"/>
</dbReference>
<dbReference type="Gene3D" id="2.60.120.10">
    <property type="entry name" value="Jelly Rolls"/>
    <property type="match status" value="1"/>
</dbReference>
<dbReference type="GO" id="GO:0006572">
    <property type="term" value="P:L-tyrosine catabolic process"/>
    <property type="evidence" value="ECO:0007669"/>
    <property type="project" value="UniProtKB-UniRule"/>
</dbReference>
<dbReference type="CDD" id="cd07000">
    <property type="entry name" value="cupin_HGO_N"/>
    <property type="match status" value="1"/>
</dbReference>
<dbReference type="InterPro" id="IPR005708">
    <property type="entry name" value="Homogentis_dOase"/>
</dbReference>
<evidence type="ECO:0000259" key="12">
    <source>
        <dbReference type="Pfam" id="PF04209"/>
    </source>
</evidence>
<dbReference type="GO" id="GO:0004411">
    <property type="term" value="F:homogentisate 1,2-dioxygenase activity"/>
    <property type="evidence" value="ECO:0007669"/>
    <property type="project" value="UniProtKB-UniRule"/>
</dbReference>
<dbReference type="GO" id="GO:0006559">
    <property type="term" value="P:L-phenylalanine catabolic process"/>
    <property type="evidence" value="ECO:0007669"/>
    <property type="project" value="UniProtKB-UniRule"/>
</dbReference>
<evidence type="ECO:0000313" key="15">
    <source>
        <dbReference type="Proteomes" id="UP000326354"/>
    </source>
</evidence>
<dbReference type="FunFam" id="2.60.120.10:FF:000034">
    <property type="entry name" value="Homogentisate 1,2-dioxygenase"/>
    <property type="match status" value="1"/>
</dbReference>
<feature type="binding site" evidence="11">
    <location>
        <position position="344"/>
    </location>
    <ligand>
        <name>homogentisate</name>
        <dbReference type="ChEBI" id="CHEBI:16169"/>
    </ligand>
</feature>
<keyword evidence="15" id="KW-1185">Reference proteome</keyword>
<evidence type="ECO:0000256" key="4">
    <source>
        <dbReference type="ARBA" id="ARBA00022878"/>
    </source>
</evidence>
<evidence type="ECO:0000256" key="1">
    <source>
        <dbReference type="ARBA" id="ARBA00001962"/>
    </source>
</evidence>
<feature type="binding site" evidence="11">
    <location>
        <position position="365"/>
    </location>
    <ligand>
        <name>Fe cation</name>
        <dbReference type="ChEBI" id="CHEBI:24875"/>
    </ligand>
</feature>
<protein>
    <recommendedName>
        <fullName evidence="9">Homogentisate 1,2-dioxygenase</fullName>
        <ecNumber evidence="9">1.13.11.5</ecNumber>
    </recommendedName>
</protein>
<evidence type="ECO:0000256" key="11">
    <source>
        <dbReference type="PIRSR" id="PIRSR605708-2"/>
    </source>
</evidence>
<gene>
    <name evidence="14" type="ORF">UABAM_00254</name>
</gene>
<sequence>MRNFEYLSGFGNEFASEALPDTLPKGQNTPQKVKHGLYAEQISGTAFTAPRDENKRTWCYRIRPSVIQGEYQQIDNLSLRSAPFDEVPPSPNQMRWGAYPFPQQPTDFIDGLITIGGNGSVDSQVGLAVHTYVANASMTDRFFYNSDGDFLIVPQQGMLLIHTELGSMDVSPGEICVVPRGIRFQVAVEGESRGYVCENYGQAFRLPGLGVVGANGLANPRDFLTPVARYEEREGEFRLTNKYLGNLWEASIPHSPLDVVAWHGNYVPYKYDLQNFQAINAVNFDHPDPCIFTVLTCPSGVPGTANIDFVVFPSRWLVAERTFRPPYFHRNYMSEFMGLIEGVYDGKAEGFVPGGFSLHNRMTPHGPDATTFEKASNAELKPTYLEGTLAFMFESFLPYRLTKQVHESQLRQKNYLDCWQGIKAIFSPEN</sequence>
<reference evidence="14 15" key="1">
    <citation type="submission" date="2019-08" db="EMBL/GenBank/DDBJ databases">
        <title>Complete genome sequence of Candidatus Uab amorphum.</title>
        <authorList>
            <person name="Shiratori T."/>
            <person name="Suzuki S."/>
            <person name="Kakizawa Y."/>
            <person name="Ishida K."/>
        </authorList>
    </citation>
    <scope>NUCLEOTIDE SEQUENCE [LARGE SCALE GENOMIC DNA]</scope>
    <source>
        <strain evidence="14 15">SRT547</strain>
    </source>
</reference>
<dbReference type="SUPFAM" id="SSF51182">
    <property type="entry name" value="RmlC-like cupins"/>
    <property type="match status" value="1"/>
</dbReference>
<evidence type="ECO:0000256" key="5">
    <source>
        <dbReference type="ARBA" id="ARBA00022964"/>
    </source>
</evidence>
<evidence type="ECO:0000259" key="13">
    <source>
        <dbReference type="Pfam" id="PF20510"/>
    </source>
</evidence>
<feature type="domain" description="Homogentisate 1,2-dioxygenase N-terminal" evidence="13">
    <location>
        <begin position="5"/>
        <end position="273"/>
    </location>
</feature>
<dbReference type="OrthoDB" id="9768662at2"/>
<evidence type="ECO:0000256" key="7">
    <source>
        <dbReference type="ARBA" id="ARBA00023004"/>
    </source>
</evidence>
<evidence type="ECO:0000256" key="8">
    <source>
        <dbReference type="ARBA" id="ARBA00023232"/>
    </source>
</evidence>
<dbReference type="EC" id="1.13.11.5" evidence="9"/>
<keyword evidence="7 11" id="KW-0408">Iron</keyword>
<dbReference type="Pfam" id="PF04209">
    <property type="entry name" value="HgmA_C"/>
    <property type="match status" value="1"/>
</dbReference>
<accession>A0A5S9F2A6</accession>
<dbReference type="NCBIfam" id="TIGR01015">
    <property type="entry name" value="hmgA"/>
    <property type="match status" value="1"/>
</dbReference>
<keyword evidence="6" id="KW-0560">Oxidoreductase</keyword>
<evidence type="ECO:0000256" key="3">
    <source>
        <dbReference type="ARBA" id="ARBA00022723"/>
    </source>
</evidence>
<name>A0A5S9F2A6_UABAM</name>
<feature type="binding site" evidence="11">
    <location>
        <position position="335"/>
    </location>
    <ligand>
        <name>Fe cation</name>
        <dbReference type="ChEBI" id="CHEBI:24875"/>
    </ligand>
</feature>
<feature type="active site" description="Proton acceptor" evidence="10">
    <location>
        <position position="286"/>
    </location>
</feature>
<dbReference type="Pfam" id="PF20510">
    <property type="entry name" value="HgmA_N"/>
    <property type="match status" value="1"/>
</dbReference>
<dbReference type="InterPro" id="IPR011051">
    <property type="entry name" value="RmlC_Cupin_sf"/>
</dbReference>
<feature type="binding site" evidence="11">
    <location>
        <position position="329"/>
    </location>
    <ligand>
        <name>Fe cation</name>
        <dbReference type="ChEBI" id="CHEBI:24875"/>
    </ligand>
</feature>
<keyword evidence="4" id="KW-0828">Tyrosine catabolism</keyword>
<dbReference type="KEGG" id="uam:UABAM_00254"/>